<dbReference type="PANTHER" id="PTHR30146">
    <property type="entry name" value="LACI-RELATED TRANSCRIPTIONAL REPRESSOR"/>
    <property type="match status" value="1"/>
</dbReference>
<evidence type="ECO:0000313" key="6">
    <source>
        <dbReference type="EMBL" id="RZU48319.1"/>
    </source>
</evidence>
<keyword evidence="3" id="KW-0804">Transcription</keyword>
<dbReference type="SMART" id="SM00354">
    <property type="entry name" value="HTH_LACI"/>
    <property type="match status" value="1"/>
</dbReference>
<evidence type="ECO:0000256" key="1">
    <source>
        <dbReference type="ARBA" id="ARBA00023015"/>
    </source>
</evidence>
<evidence type="ECO:0000256" key="4">
    <source>
        <dbReference type="SAM" id="MobiDB-lite"/>
    </source>
</evidence>
<sequence>MQKGGSPGAGNLGHRGAGGGPRRTLRCEGAQTLASDFRDWKGFQNCGKSLLKRYSVAMRARLSDIARQAQVSEATVSRVLNDRPGVSAETRQAVLTALDVLGYERPERLRKRSAGLVGLVVPELDNPIFPAFAQVIESSLAQTGYTPVLCTQTPGGVTEDEYVEMLLDRQVSGIIFVAGLHADTSADHERYARLLARPLPIVFINGYAEGLDAPFVSADDRMAGEAAVAHLVALGHQRIGFISGPDRFLAVQRKLAGYRAAMTRELGATDRELDELIALTLFGVEGGEVAASRLLERGVTGLVCGSDLMALGAIRAARRHDLHVPRDVSVVGYDDSPLIAFTDPPLTTMRQPVAAMGNAAVRALVDEINGHATPRSEYVFTPELVVRGSTAVSPGRRTPTAASFSAA</sequence>
<keyword evidence="2" id="KW-0238">DNA-binding</keyword>
<proteinExistence type="predicted"/>
<dbReference type="PROSITE" id="PS50932">
    <property type="entry name" value="HTH_LACI_2"/>
    <property type="match status" value="1"/>
</dbReference>
<feature type="compositionally biased region" description="Gly residues" evidence="4">
    <location>
        <begin position="1"/>
        <end position="21"/>
    </location>
</feature>
<dbReference type="EMBL" id="SHKY01000001">
    <property type="protein sequence ID" value="RZU48319.1"/>
    <property type="molecule type" value="Genomic_DNA"/>
</dbReference>
<dbReference type="InterPro" id="IPR046335">
    <property type="entry name" value="LacI/GalR-like_sensor"/>
</dbReference>
<evidence type="ECO:0000313" key="7">
    <source>
        <dbReference type="Proteomes" id="UP000292564"/>
    </source>
</evidence>
<feature type="domain" description="HTH lacI-type" evidence="5">
    <location>
        <begin position="60"/>
        <end position="115"/>
    </location>
</feature>
<organism evidence="6 7">
    <name type="scientific">Krasilnikovia cinnamomea</name>
    <dbReference type="NCBI Taxonomy" id="349313"/>
    <lineage>
        <taxon>Bacteria</taxon>
        <taxon>Bacillati</taxon>
        <taxon>Actinomycetota</taxon>
        <taxon>Actinomycetes</taxon>
        <taxon>Micromonosporales</taxon>
        <taxon>Micromonosporaceae</taxon>
        <taxon>Krasilnikovia</taxon>
    </lineage>
</organism>
<evidence type="ECO:0000256" key="3">
    <source>
        <dbReference type="ARBA" id="ARBA00023163"/>
    </source>
</evidence>
<dbReference type="InterPro" id="IPR010982">
    <property type="entry name" value="Lambda_DNA-bd_dom_sf"/>
</dbReference>
<reference evidence="6 7" key="1">
    <citation type="submission" date="2019-02" db="EMBL/GenBank/DDBJ databases">
        <title>Sequencing the genomes of 1000 actinobacteria strains.</title>
        <authorList>
            <person name="Klenk H.-P."/>
        </authorList>
    </citation>
    <scope>NUCLEOTIDE SEQUENCE [LARGE SCALE GENOMIC DNA]</scope>
    <source>
        <strain evidence="6 7">DSM 45162</strain>
    </source>
</reference>
<dbReference type="CDD" id="cd06267">
    <property type="entry name" value="PBP1_LacI_sugar_binding-like"/>
    <property type="match status" value="1"/>
</dbReference>
<dbReference type="Gene3D" id="1.10.260.40">
    <property type="entry name" value="lambda repressor-like DNA-binding domains"/>
    <property type="match status" value="1"/>
</dbReference>
<gene>
    <name evidence="6" type="ORF">EV385_0032</name>
</gene>
<keyword evidence="7" id="KW-1185">Reference proteome</keyword>
<dbReference type="SUPFAM" id="SSF53822">
    <property type="entry name" value="Periplasmic binding protein-like I"/>
    <property type="match status" value="1"/>
</dbReference>
<keyword evidence="1" id="KW-0805">Transcription regulation</keyword>
<accession>A0A4Q7ZEE5</accession>
<dbReference type="CDD" id="cd01392">
    <property type="entry name" value="HTH_LacI"/>
    <property type="match status" value="1"/>
</dbReference>
<dbReference type="PROSITE" id="PS00356">
    <property type="entry name" value="HTH_LACI_1"/>
    <property type="match status" value="1"/>
</dbReference>
<dbReference type="AlphaFoldDB" id="A0A4Q7ZEE5"/>
<comment type="caution">
    <text evidence="6">The sequence shown here is derived from an EMBL/GenBank/DDBJ whole genome shotgun (WGS) entry which is preliminary data.</text>
</comment>
<evidence type="ECO:0000256" key="2">
    <source>
        <dbReference type="ARBA" id="ARBA00023125"/>
    </source>
</evidence>
<dbReference type="InterPro" id="IPR000843">
    <property type="entry name" value="HTH_LacI"/>
</dbReference>
<evidence type="ECO:0000259" key="5">
    <source>
        <dbReference type="PROSITE" id="PS50932"/>
    </source>
</evidence>
<dbReference type="GO" id="GO:0000976">
    <property type="term" value="F:transcription cis-regulatory region binding"/>
    <property type="evidence" value="ECO:0007669"/>
    <property type="project" value="TreeGrafter"/>
</dbReference>
<dbReference type="Gene3D" id="3.40.50.2300">
    <property type="match status" value="2"/>
</dbReference>
<name>A0A4Q7ZEE5_9ACTN</name>
<dbReference type="Pfam" id="PF00356">
    <property type="entry name" value="LacI"/>
    <property type="match status" value="1"/>
</dbReference>
<dbReference type="SUPFAM" id="SSF47413">
    <property type="entry name" value="lambda repressor-like DNA-binding domains"/>
    <property type="match status" value="1"/>
</dbReference>
<dbReference type="Proteomes" id="UP000292564">
    <property type="component" value="Unassembled WGS sequence"/>
</dbReference>
<dbReference type="GO" id="GO:0003700">
    <property type="term" value="F:DNA-binding transcription factor activity"/>
    <property type="evidence" value="ECO:0007669"/>
    <property type="project" value="TreeGrafter"/>
</dbReference>
<feature type="region of interest" description="Disordered" evidence="4">
    <location>
        <begin position="1"/>
        <end position="23"/>
    </location>
</feature>
<dbReference type="InterPro" id="IPR028082">
    <property type="entry name" value="Peripla_BP_I"/>
</dbReference>
<dbReference type="PANTHER" id="PTHR30146:SF153">
    <property type="entry name" value="LACTOSE OPERON REPRESSOR"/>
    <property type="match status" value="1"/>
</dbReference>
<dbReference type="Pfam" id="PF13377">
    <property type="entry name" value="Peripla_BP_3"/>
    <property type="match status" value="1"/>
</dbReference>
<protein>
    <submittedName>
        <fullName evidence="6">LacI family transcriptional regulator</fullName>
    </submittedName>
</protein>